<dbReference type="InterPro" id="IPR011335">
    <property type="entry name" value="Restrct_endonuc-II-like"/>
</dbReference>
<comment type="caution">
    <text evidence="2">The sequence shown here is derived from an EMBL/GenBank/DDBJ whole genome shotgun (WGS) entry which is preliminary data.</text>
</comment>
<keyword evidence="3" id="KW-1185">Reference proteome</keyword>
<feature type="domain" description="Putative restriction endonuclease" evidence="1">
    <location>
        <begin position="49"/>
        <end position="213"/>
    </location>
</feature>
<gene>
    <name evidence="2" type="ORF">ETSY2_20405</name>
</gene>
<proteinExistence type="predicted"/>
<dbReference type="InterPro" id="IPR008538">
    <property type="entry name" value="Uma2"/>
</dbReference>
<dbReference type="CDD" id="cd06260">
    <property type="entry name" value="DUF820-like"/>
    <property type="match status" value="1"/>
</dbReference>
<dbReference type="Gene3D" id="3.90.1570.10">
    <property type="entry name" value="tt1808, chain A"/>
    <property type="match status" value="1"/>
</dbReference>
<evidence type="ECO:0000259" key="1">
    <source>
        <dbReference type="Pfam" id="PF05685"/>
    </source>
</evidence>
<dbReference type="AlphaFoldDB" id="W4M6Q0"/>
<dbReference type="EMBL" id="AZHX01000843">
    <property type="protein sequence ID" value="ETX05880.1"/>
    <property type="molecule type" value="Genomic_DNA"/>
</dbReference>
<evidence type="ECO:0000313" key="3">
    <source>
        <dbReference type="Proteomes" id="UP000019140"/>
    </source>
</evidence>
<dbReference type="InterPro" id="IPR012296">
    <property type="entry name" value="Nuclease_put_TT1808"/>
</dbReference>
<reference evidence="2 3" key="1">
    <citation type="journal article" date="2014" name="Nature">
        <title>An environmental bacterial taxon with a large and distinct metabolic repertoire.</title>
        <authorList>
            <person name="Wilson M.C."/>
            <person name="Mori T."/>
            <person name="Ruckert C."/>
            <person name="Uria A.R."/>
            <person name="Helf M.J."/>
            <person name="Takada K."/>
            <person name="Gernert C."/>
            <person name="Steffens U.A."/>
            <person name="Heycke N."/>
            <person name="Schmitt S."/>
            <person name="Rinke C."/>
            <person name="Helfrich E.J."/>
            <person name="Brachmann A.O."/>
            <person name="Gurgui C."/>
            <person name="Wakimoto T."/>
            <person name="Kracht M."/>
            <person name="Crusemann M."/>
            <person name="Hentschel U."/>
            <person name="Abe I."/>
            <person name="Matsunaga S."/>
            <person name="Kalinowski J."/>
            <person name="Takeyama H."/>
            <person name="Piel J."/>
        </authorList>
    </citation>
    <scope>NUCLEOTIDE SEQUENCE [LARGE SCALE GENOMIC DNA]</scope>
    <source>
        <strain evidence="3">TSY2</strain>
    </source>
</reference>
<sequence length="250" mass="27425">MSKIIGLEKLLDGLLDGELMMVKPNVATLPLPRLEAGDHLDQATFHKRYKAMPPGFRAELIGGVVIVPSPLSPEHGVFHALIVGWLTNYWIATPGTEARDNATAILGDASEPQPDAALIIDPACGGQTGHLEDGYATGPPELIVEVASSSASIDLHAKRRDYERQGVLEYIVVVVRQGVIRWFVLRDNVYEEIAVDEHGIFKSTVFPGLWLHAEALLQLDGLKVMDVLRQGMATPAYAAFVRRLQTWQES</sequence>
<organism evidence="2 3">
    <name type="scientific">Candidatus Entotheonella gemina</name>
    <dbReference type="NCBI Taxonomy" id="1429439"/>
    <lineage>
        <taxon>Bacteria</taxon>
        <taxon>Pseudomonadati</taxon>
        <taxon>Nitrospinota/Tectimicrobiota group</taxon>
        <taxon>Candidatus Tectimicrobiota</taxon>
        <taxon>Candidatus Entotheonellia</taxon>
        <taxon>Candidatus Entotheonellales</taxon>
        <taxon>Candidatus Entotheonellaceae</taxon>
        <taxon>Candidatus Entotheonella</taxon>
    </lineage>
</organism>
<dbReference type="SUPFAM" id="SSF52980">
    <property type="entry name" value="Restriction endonuclease-like"/>
    <property type="match status" value="1"/>
</dbReference>
<dbReference type="HOGENOM" id="CLU_100183_0_0_7"/>
<dbReference type="Pfam" id="PF05685">
    <property type="entry name" value="Uma2"/>
    <property type="match status" value="1"/>
</dbReference>
<protein>
    <recommendedName>
        <fullName evidence="1">Putative restriction endonuclease domain-containing protein</fullName>
    </recommendedName>
</protein>
<evidence type="ECO:0000313" key="2">
    <source>
        <dbReference type="EMBL" id="ETX05880.1"/>
    </source>
</evidence>
<name>W4M6Q0_9BACT</name>
<dbReference type="Proteomes" id="UP000019140">
    <property type="component" value="Unassembled WGS sequence"/>
</dbReference>
<dbReference type="PANTHER" id="PTHR35400">
    <property type="entry name" value="SLR1083 PROTEIN"/>
    <property type="match status" value="1"/>
</dbReference>
<dbReference type="PATRIC" id="fig|1429439.4.peg.3472"/>
<dbReference type="PANTHER" id="PTHR35400:SF3">
    <property type="entry name" value="SLL1072 PROTEIN"/>
    <property type="match status" value="1"/>
</dbReference>
<accession>W4M6Q0</accession>